<dbReference type="PROSITE" id="PS51379">
    <property type="entry name" value="4FE4S_FER_2"/>
    <property type="match status" value="2"/>
</dbReference>
<reference evidence="5 6" key="1">
    <citation type="submission" date="2011-02" db="EMBL/GenBank/DDBJ databases">
        <authorList>
            <person name="Weinstock G."/>
            <person name="Sodergren E."/>
            <person name="Clifton S."/>
            <person name="Fulton L."/>
            <person name="Fulton B."/>
            <person name="Courtney L."/>
            <person name="Fronick C."/>
            <person name="Harrison M."/>
            <person name="Strong C."/>
            <person name="Farmer C."/>
            <person name="Delahaunty K."/>
            <person name="Markovic C."/>
            <person name="Hall O."/>
            <person name="Minx P."/>
            <person name="Tomlinson C."/>
            <person name="Mitreva M."/>
            <person name="Hou S."/>
            <person name="Chen J."/>
            <person name="Wollam A."/>
            <person name="Pepin K.H."/>
            <person name="Johnson M."/>
            <person name="Bhonagiri V."/>
            <person name="Zhang X."/>
            <person name="Suruliraj S."/>
            <person name="Warren W."/>
            <person name="Chinwalla A."/>
            <person name="Mardis E.R."/>
            <person name="Wilson R.K."/>
        </authorList>
    </citation>
    <scope>NUCLEOTIDE SEQUENCE [LARGE SCALE GENOMIC DNA]</scope>
    <source>
        <strain evidence="5 6">YIT 11841</strain>
    </source>
</reference>
<dbReference type="GO" id="GO:0051536">
    <property type="term" value="F:iron-sulfur cluster binding"/>
    <property type="evidence" value="ECO:0007669"/>
    <property type="project" value="UniProtKB-KW"/>
</dbReference>
<dbReference type="Pfam" id="PF04432">
    <property type="entry name" value="FrhB_FdhB_C"/>
    <property type="match status" value="1"/>
</dbReference>
<keyword evidence="3" id="KW-0411">Iron-sulfur</keyword>
<dbReference type="InterPro" id="IPR052977">
    <property type="entry name" value="Polyferredoxin-like_ET"/>
</dbReference>
<dbReference type="eggNOG" id="COG1035">
    <property type="taxonomic scope" value="Bacteria"/>
</dbReference>
<dbReference type="PANTHER" id="PTHR43193:SF2">
    <property type="entry name" value="POLYFERREDOXIN PROTEIN FWDF"/>
    <property type="match status" value="1"/>
</dbReference>
<dbReference type="GO" id="GO:0046872">
    <property type="term" value="F:metal ion binding"/>
    <property type="evidence" value="ECO:0007669"/>
    <property type="project" value="UniProtKB-KW"/>
</dbReference>
<dbReference type="EMBL" id="AFBR01000070">
    <property type="protein sequence ID" value="EGG52195.1"/>
    <property type="molecule type" value="Genomic_DNA"/>
</dbReference>
<name>F3QW89_9BACT</name>
<keyword evidence="2" id="KW-0408">Iron</keyword>
<evidence type="ECO:0000256" key="3">
    <source>
        <dbReference type="ARBA" id="ARBA00023014"/>
    </source>
</evidence>
<accession>F3QW89</accession>
<dbReference type="GeneID" id="98398467"/>
<dbReference type="RefSeq" id="WP_008628418.1">
    <property type="nucleotide sequence ID" value="NZ_GL883868.1"/>
</dbReference>
<keyword evidence="1" id="KW-0479">Metal-binding</keyword>
<dbReference type="InterPro" id="IPR017896">
    <property type="entry name" value="4Fe4S_Fe-S-bd"/>
</dbReference>
<evidence type="ECO:0000256" key="1">
    <source>
        <dbReference type="ARBA" id="ARBA00022723"/>
    </source>
</evidence>
<organism evidence="5 6">
    <name type="scientific">Paraprevotella xylaniphila YIT 11841</name>
    <dbReference type="NCBI Taxonomy" id="762982"/>
    <lineage>
        <taxon>Bacteria</taxon>
        <taxon>Pseudomonadati</taxon>
        <taxon>Bacteroidota</taxon>
        <taxon>Bacteroidia</taxon>
        <taxon>Bacteroidales</taxon>
        <taxon>Prevotellaceae</taxon>
        <taxon>Paraprevotella</taxon>
    </lineage>
</organism>
<dbReference type="SUPFAM" id="SSF54862">
    <property type="entry name" value="4Fe-4S ferredoxins"/>
    <property type="match status" value="1"/>
</dbReference>
<dbReference type="eggNOG" id="COG1143">
    <property type="taxonomic scope" value="Bacteria"/>
</dbReference>
<proteinExistence type="predicted"/>
<dbReference type="HOGENOM" id="CLU_037958_1_0_10"/>
<comment type="caution">
    <text evidence="5">The sequence shown here is derived from an EMBL/GenBank/DDBJ whole genome shotgun (WGS) entry which is preliminary data.</text>
</comment>
<dbReference type="PANTHER" id="PTHR43193">
    <property type="match status" value="1"/>
</dbReference>
<evidence type="ECO:0000259" key="4">
    <source>
        <dbReference type="PROSITE" id="PS51379"/>
    </source>
</evidence>
<dbReference type="Proteomes" id="UP000005546">
    <property type="component" value="Unassembled WGS sequence"/>
</dbReference>
<dbReference type="STRING" id="762982.HMPREF9442_02471"/>
<evidence type="ECO:0000313" key="6">
    <source>
        <dbReference type="Proteomes" id="UP000005546"/>
    </source>
</evidence>
<dbReference type="PROSITE" id="PS00198">
    <property type="entry name" value="4FE4S_FER_1"/>
    <property type="match status" value="2"/>
</dbReference>
<dbReference type="OrthoDB" id="9813230at2"/>
<feature type="domain" description="4Fe-4S ferredoxin-type" evidence="4">
    <location>
        <begin position="1"/>
        <end position="30"/>
    </location>
</feature>
<evidence type="ECO:0000313" key="5">
    <source>
        <dbReference type="EMBL" id="EGG52195.1"/>
    </source>
</evidence>
<evidence type="ECO:0000256" key="2">
    <source>
        <dbReference type="ARBA" id="ARBA00023004"/>
    </source>
</evidence>
<dbReference type="Gene3D" id="3.30.70.20">
    <property type="match status" value="1"/>
</dbReference>
<feature type="domain" description="4Fe-4S ferredoxin-type" evidence="4">
    <location>
        <begin position="35"/>
        <end position="64"/>
    </location>
</feature>
<keyword evidence="6" id="KW-1185">Reference proteome</keyword>
<dbReference type="AlphaFoldDB" id="F3QW89"/>
<protein>
    <submittedName>
        <fullName evidence="5">4Fe-4S binding domain protein</fullName>
    </submittedName>
</protein>
<dbReference type="Pfam" id="PF12838">
    <property type="entry name" value="Fer4_7"/>
    <property type="match status" value="1"/>
</dbReference>
<sequence length="387" mass="44044">MLAITDKAKCCGCNACVQICPQKCIEMNPDSEGFLYPKTSKENCIQCGLCERVCPLGEPKSKREPKEILAATNKNEHILDKSSSGGVFYELALETLAKNGVVFGAMFDKQWNVKHSYVENISDLEKILTSKYVQSEIGDTYTLVRDFLKQGREVLFCGTPCQIAGLTGFLRNNIYSNLIIVDFLCHGVPSPKVWKLYLNAICKKPFYRVKTIEISTINFRSKNTSWRNFSFLAIQKGGKLLLNEQHCKNAYMQGFLNDLYLRPSCHECKFKRFQSQSDLTLADYWGIARVNSNYDNKKGVSMVFINTTKGESLLHGIKDRFKYIQTSFEDTLSNNGLNEHTHPHPQRAFFFANLTSHENNIIKLINKCIGKSAYKNLLKKVAHKLHI</sequence>
<dbReference type="InterPro" id="IPR007525">
    <property type="entry name" value="FrhB_FdhB_C"/>
</dbReference>
<dbReference type="InterPro" id="IPR017900">
    <property type="entry name" value="4Fe4S_Fe_S_CS"/>
</dbReference>
<gene>
    <name evidence="5" type="ORF">HMPREF9442_02471</name>
</gene>